<reference evidence="2" key="1">
    <citation type="submission" date="2022-11" db="UniProtKB">
        <authorList>
            <consortium name="WormBaseParasite"/>
        </authorList>
    </citation>
    <scope>IDENTIFICATION</scope>
</reference>
<dbReference type="WBParaSite" id="ES5_v2.g8313.t1">
    <property type="protein sequence ID" value="ES5_v2.g8313.t1"/>
    <property type="gene ID" value="ES5_v2.g8313"/>
</dbReference>
<name>A0AC34GU33_9BILA</name>
<accession>A0AC34GU33</accession>
<sequence length="147" mass="15457">MFALKNIIFAVAFCYLISSTVATIVCHKSVDASLPGADFSINGVTRRCINAASCARTFGTINGQPGSFASCVAAENEAETCGNYPACKTVTTGSGEILNSYTTCCCKTNLCNSATFQGETPQTLAQAKLEVVDAADFDESLNNAIRR</sequence>
<organism evidence="1 2">
    <name type="scientific">Panagrolaimus sp. ES5</name>
    <dbReference type="NCBI Taxonomy" id="591445"/>
    <lineage>
        <taxon>Eukaryota</taxon>
        <taxon>Metazoa</taxon>
        <taxon>Ecdysozoa</taxon>
        <taxon>Nematoda</taxon>
        <taxon>Chromadorea</taxon>
        <taxon>Rhabditida</taxon>
        <taxon>Tylenchina</taxon>
        <taxon>Panagrolaimomorpha</taxon>
        <taxon>Panagrolaimoidea</taxon>
        <taxon>Panagrolaimidae</taxon>
        <taxon>Panagrolaimus</taxon>
    </lineage>
</organism>
<protein>
    <submittedName>
        <fullName evidence="2">Uncharacterized protein</fullName>
    </submittedName>
</protein>
<evidence type="ECO:0000313" key="1">
    <source>
        <dbReference type="Proteomes" id="UP000887579"/>
    </source>
</evidence>
<evidence type="ECO:0000313" key="2">
    <source>
        <dbReference type="WBParaSite" id="ES5_v2.g8313.t1"/>
    </source>
</evidence>
<dbReference type="Proteomes" id="UP000887579">
    <property type="component" value="Unplaced"/>
</dbReference>
<proteinExistence type="predicted"/>